<sequence>MKNSILKPAFLTVLSALAFISCVNDDSYSTPNLDCIETSLIKTKEVSDIPASATVTQYTEDEVIEAYVTSSDRDGNFYKSISMQTLDGSDAFSIPVDATSTFVNFEPGRKVLIKMKNLYTDVKYGGMRIGGIYLDTDGSVEVGRIPATDVRSILFPSCTILNEEELIQSLTIAELLNDNNLNKLVELDGVQFTSAALGKNYYDPTNDIGGATNHYLEDAAGNTVIFRTSSFASFAHHAVASGNGKVRGVLTKYNSDYQFMARYESDVILDGNRIEAVFSEDFQSATNNTNLDIPGWTNFAESGSWVWREKTFSGNGYAEFSAFNAQALNVVWLVTPAIDLATFSNKQLQFKVAQHHLDVDSPDNSLEVLISTDYDGTNVLGATWTTLSTPNLPTMATSWYEFLSSSVDISAYNGTVYVAFKFRGSGTNTTLDGAFQVDDVKVFAQ</sequence>
<dbReference type="Gene3D" id="2.60.120.260">
    <property type="entry name" value="Galactose-binding domain-like"/>
    <property type="match status" value="1"/>
</dbReference>
<dbReference type="InterPro" id="IPR043744">
    <property type="entry name" value="DUF5689"/>
</dbReference>
<feature type="chain" id="PRO_5045655413" evidence="1">
    <location>
        <begin position="19"/>
        <end position="445"/>
    </location>
</feature>
<feature type="domain" description="DUF5689" evidence="2">
    <location>
        <begin position="43"/>
        <end position="267"/>
    </location>
</feature>
<dbReference type="Pfam" id="PF18942">
    <property type="entry name" value="DUF5689"/>
    <property type="match status" value="1"/>
</dbReference>
<name>A0ABW5YMI3_9FLAO</name>
<dbReference type="PROSITE" id="PS51257">
    <property type="entry name" value="PROKAR_LIPOPROTEIN"/>
    <property type="match status" value="1"/>
</dbReference>
<evidence type="ECO:0000256" key="1">
    <source>
        <dbReference type="SAM" id="SignalP"/>
    </source>
</evidence>
<keyword evidence="1" id="KW-0732">Signal</keyword>
<gene>
    <name evidence="3" type="ORF">ACFS5J_09120</name>
</gene>
<keyword evidence="4" id="KW-1185">Reference proteome</keyword>
<organism evidence="3 4">
    <name type="scientific">Flavobacterium chuncheonense</name>
    <dbReference type="NCBI Taxonomy" id="2026653"/>
    <lineage>
        <taxon>Bacteria</taxon>
        <taxon>Pseudomonadati</taxon>
        <taxon>Bacteroidota</taxon>
        <taxon>Flavobacteriia</taxon>
        <taxon>Flavobacteriales</taxon>
        <taxon>Flavobacteriaceae</taxon>
        <taxon>Flavobacterium</taxon>
    </lineage>
</organism>
<reference evidence="4" key="1">
    <citation type="journal article" date="2019" name="Int. J. Syst. Evol. Microbiol.">
        <title>The Global Catalogue of Microorganisms (GCM) 10K type strain sequencing project: providing services to taxonomists for standard genome sequencing and annotation.</title>
        <authorList>
            <consortium name="The Broad Institute Genomics Platform"/>
            <consortium name="The Broad Institute Genome Sequencing Center for Infectious Disease"/>
            <person name="Wu L."/>
            <person name="Ma J."/>
        </authorList>
    </citation>
    <scope>NUCLEOTIDE SEQUENCE [LARGE SCALE GENOMIC DNA]</scope>
    <source>
        <strain evidence="4">KCTC 22671</strain>
    </source>
</reference>
<dbReference type="Proteomes" id="UP001597534">
    <property type="component" value="Unassembled WGS sequence"/>
</dbReference>
<accession>A0ABW5YMI3</accession>
<proteinExistence type="predicted"/>
<dbReference type="RefSeq" id="WP_379811802.1">
    <property type="nucleotide sequence ID" value="NZ_JBHUPC010000013.1"/>
</dbReference>
<evidence type="ECO:0000259" key="2">
    <source>
        <dbReference type="Pfam" id="PF18942"/>
    </source>
</evidence>
<feature type="signal peptide" evidence="1">
    <location>
        <begin position="1"/>
        <end position="18"/>
    </location>
</feature>
<comment type="caution">
    <text evidence="3">The sequence shown here is derived from an EMBL/GenBank/DDBJ whole genome shotgun (WGS) entry which is preliminary data.</text>
</comment>
<dbReference type="EMBL" id="JBHUPC010000013">
    <property type="protein sequence ID" value="MFD2892170.1"/>
    <property type="molecule type" value="Genomic_DNA"/>
</dbReference>
<protein>
    <submittedName>
        <fullName evidence="3">DUF5689 domain-containing protein</fullName>
    </submittedName>
</protein>
<evidence type="ECO:0000313" key="4">
    <source>
        <dbReference type="Proteomes" id="UP001597534"/>
    </source>
</evidence>
<evidence type="ECO:0000313" key="3">
    <source>
        <dbReference type="EMBL" id="MFD2892170.1"/>
    </source>
</evidence>